<keyword evidence="6" id="KW-0067">ATP-binding</keyword>
<evidence type="ECO:0000313" key="10">
    <source>
        <dbReference type="WBParaSite" id="SPAL_0000433400.1"/>
    </source>
</evidence>
<dbReference type="SUPFAM" id="SSF56112">
    <property type="entry name" value="Protein kinase-like (PK-like)"/>
    <property type="match status" value="1"/>
</dbReference>
<keyword evidence="3" id="KW-0808">Transferase</keyword>
<keyword evidence="9" id="KW-1185">Reference proteome</keyword>
<name>A0A0N5BEB1_STREA</name>
<evidence type="ECO:0000313" key="9">
    <source>
        <dbReference type="Proteomes" id="UP000046392"/>
    </source>
</evidence>
<comment type="similarity">
    <text evidence="7">Belongs to the protein kinase superfamily. CK1 Ser/Thr protein kinase family.</text>
</comment>
<keyword evidence="5" id="KW-0418">Kinase</keyword>
<proteinExistence type="inferred from homology"/>
<dbReference type="STRING" id="174720.A0A0N5BEB1"/>
<dbReference type="Gene3D" id="1.10.510.10">
    <property type="entry name" value="Transferase(Phosphotransferase) domain 1"/>
    <property type="match status" value="1"/>
</dbReference>
<evidence type="ECO:0000256" key="5">
    <source>
        <dbReference type="ARBA" id="ARBA00022777"/>
    </source>
</evidence>
<feature type="domain" description="Protein kinase" evidence="8">
    <location>
        <begin position="19"/>
        <end position="283"/>
    </location>
</feature>
<keyword evidence="2" id="KW-0723">Serine/threonine-protein kinase</keyword>
<reference evidence="10" key="1">
    <citation type="submission" date="2017-02" db="UniProtKB">
        <authorList>
            <consortium name="WormBaseParasite"/>
        </authorList>
    </citation>
    <scope>IDENTIFICATION</scope>
</reference>
<evidence type="ECO:0000256" key="2">
    <source>
        <dbReference type="ARBA" id="ARBA00022527"/>
    </source>
</evidence>
<evidence type="ECO:0000256" key="7">
    <source>
        <dbReference type="ARBA" id="ARBA00061588"/>
    </source>
</evidence>
<evidence type="ECO:0000259" key="8">
    <source>
        <dbReference type="PROSITE" id="PS50011"/>
    </source>
</evidence>
<dbReference type="GO" id="GO:0004674">
    <property type="term" value="F:protein serine/threonine kinase activity"/>
    <property type="evidence" value="ECO:0007669"/>
    <property type="project" value="UniProtKB-KW"/>
</dbReference>
<accession>A0A0N5BEB1</accession>
<evidence type="ECO:0000256" key="1">
    <source>
        <dbReference type="ARBA" id="ARBA00012513"/>
    </source>
</evidence>
<dbReference type="GO" id="GO:0005524">
    <property type="term" value="F:ATP binding"/>
    <property type="evidence" value="ECO:0007669"/>
    <property type="project" value="UniProtKB-KW"/>
</dbReference>
<dbReference type="PROSITE" id="PS00108">
    <property type="entry name" value="PROTEIN_KINASE_ST"/>
    <property type="match status" value="1"/>
</dbReference>
<dbReference type="FunFam" id="3.30.200.20:FF:000358">
    <property type="entry name" value="Tau tubulin kinase 2b"/>
    <property type="match status" value="1"/>
</dbReference>
<dbReference type="AlphaFoldDB" id="A0A0N5BEB1"/>
<protein>
    <recommendedName>
        <fullName evidence="1">non-specific serine/threonine protein kinase</fullName>
        <ecNumber evidence="1">2.7.11.1</ecNumber>
    </recommendedName>
</protein>
<sequence>MSNVDGPANLPIGTIVGRFKILKRIGAGSCGAVYSCIEVSTKKYAALKAELLSDNGNGLKLEVQILKRLKGKKHVSQLISCGKTESYCYMVVSLLGTSLSTFMRSKKFEFSVSTNVRIFIQMLFALKQIHQIGIVHRDLKPANMTIGRNGLDKKIIYIIDFGLSREFTIIEDSRRRLRKPREKCLFRGTVKYCSAATMEKVEQGRCDDLISLFYICAEINGPLPWHRCERIEEVLKMKKEYSDDSLFEFFPAYIELFKYTKKLTYNDPPDYCYLFKVLKGEMIKNGFKFSDPYEWEEYADEFNSSFLPAGYNSKKSLATVTTQTIDCDTIDKFFDSHFSIKTFGSDKLGF</sequence>
<evidence type="ECO:0000256" key="6">
    <source>
        <dbReference type="ARBA" id="ARBA00022840"/>
    </source>
</evidence>
<evidence type="ECO:0000256" key="3">
    <source>
        <dbReference type="ARBA" id="ARBA00022679"/>
    </source>
</evidence>
<dbReference type="Pfam" id="PF00069">
    <property type="entry name" value="Pkinase"/>
    <property type="match status" value="1"/>
</dbReference>
<dbReference type="InterPro" id="IPR050235">
    <property type="entry name" value="CK1_Ser-Thr_kinase"/>
</dbReference>
<dbReference type="Proteomes" id="UP000046392">
    <property type="component" value="Unplaced"/>
</dbReference>
<dbReference type="PROSITE" id="PS50011">
    <property type="entry name" value="PROTEIN_KINASE_DOM"/>
    <property type="match status" value="1"/>
</dbReference>
<dbReference type="SMART" id="SM00220">
    <property type="entry name" value="S_TKc"/>
    <property type="match status" value="1"/>
</dbReference>
<organism evidence="9 10">
    <name type="scientific">Strongyloides papillosus</name>
    <name type="common">Intestinal threadworm</name>
    <dbReference type="NCBI Taxonomy" id="174720"/>
    <lineage>
        <taxon>Eukaryota</taxon>
        <taxon>Metazoa</taxon>
        <taxon>Ecdysozoa</taxon>
        <taxon>Nematoda</taxon>
        <taxon>Chromadorea</taxon>
        <taxon>Rhabditida</taxon>
        <taxon>Tylenchina</taxon>
        <taxon>Panagrolaimomorpha</taxon>
        <taxon>Strongyloidoidea</taxon>
        <taxon>Strongyloididae</taxon>
        <taxon>Strongyloides</taxon>
    </lineage>
</organism>
<evidence type="ECO:0000256" key="4">
    <source>
        <dbReference type="ARBA" id="ARBA00022741"/>
    </source>
</evidence>
<dbReference type="EC" id="2.7.11.1" evidence="1"/>
<dbReference type="WBParaSite" id="SPAL_0000433400.1">
    <property type="protein sequence ID" value="SPAL_0000433400.1"/>
    <property type="gene ID" value="SPAL_0000433400"/>
</dbReference>
<dbReference type="InterPro" id="IPR011009">
    <property type="entry name" value="Kinase-like_dom_sf"/>
</dbReference>
<dbReference type="InterPro" id="IPR000719">
    <property type="entry name" value="Prot_kinase_dom"/>
</dbReference>
<dbReference type="InterPro" id="IPR008271">
    <property type="entry name" value="Ser/Thr_kinase_AS"/>
</dbReference>
<dbReference type="GO" id="GO:0015630">
    <property type="term" value="C:microtubule cytoskeleton"/>
    <property type="evidence" value="ECO:0007669"/>
    <property type="project" value="UniProtKB-ARBA"/>
</dbReference>
<keyword evidence="4" id="KW-0547">Nucleotide-binding</keyword>
<dbReference type="PANTHER" id="PTHR11909">
    <property type="entry name" value="CASEIN KINASE-RELATED"/>
    <property type="match status" value="1"/>
</dbReference>